<comment type="cofactor">
    <cofactor evidence="1">
        <name>Mg(2+)</name>
        <dbReference type="ChEBI" id="CHEBI:18420"/>
    </cofactor>
</comment>
<dbReference type="InterPro" id="IPR015813">
    <property type="entry name" value="Pyrv/PenolPyrv_kinase-like_dom"/>
</dbReference>
<dbReference type="EMBL" id="KM113684">
    <property type="protein sequence ID" value="AIT70052.1"/>
    <property type="molecule type" value="mRNA"/>
</dbReference>
<evidence type="ECO:0000256" key="12">
    <source>
        <dbReference type="ARBA" id="ARBA00023152"/>
    </source>
</evidence>
<dbReference type="PRINTS" id="PR01050">
    <property type="entry name" value="PYRUVTKNASE"/>
</dbReference>
<evidence type="ECO:0000256" key="7">
    <source>
        <dbReference type="ARBA" id="ARBA00022723"/>
    </source>
</evidence>
<dbReference type="NCBIfam" id="NF004491">
    <property type="entry name" value="PRK05826.1"/>
    <property type="match status" value="1"/>
</dbReference>
<gene>
    <name evidence="18" type="primary">pk</name>
</gene>
<dbReference type="InterPro" id="IPR011037">
    <property type="entry name" value="Pyrv_Knase-like_insert_dom_sf"/>
</dbReference>
<dbReference type="GO" id="GO:0006950">
    <property type="term" value="P:response to stress"/>
    <property type="evidence" value="ECO:0007669"/>
    <property type="project" value="UniProtKB-ARBA"/>
</dbReference>
<evidence type="ECO:0000256" key="5">
    <source>
        <dbReference type="ARBA" id="ARBA00012142"/>
    </source>
</evidence>
<dbReference type="Pfam" id="PF00224">
    <property type="entry name" value="PK"/>
    <property type="match status" value="1"/>
</dbReference>
<keyword evidence="8" id="KW-0547">Nucleotide-binding</keyword>
<reference evidence="18" key="1">
    <citation type="journal article" date="2014" name="PLoS ONE">
        <title>Phylogeny of c4-photosynthesis enzymes based on algal transcriptomic and genomic data supports an archaeal/proteobacterial origin and multiple duplication for most c4-related genes.</title>
        <authorList>
            <person name="Chi S."/>
            <person name="Wu S."/>
            <person name="Yu J."/>
            <person name="Wang X."/>
            <person name="Tang X."/>
            <person name="Liu T."/>
        </authorList>
    </citation>
    <scope>NUCLEOTIDE SEQUENCE</scope>
    <source>
        <strain evidence="18">ZULJ-2072644</strain>
    </source>
</reference>
<dbReference type="InterPro" id="IPR015795">
    <property type="entry name" value="Pyrv_Knase_C"/>
</dbReference>
<keyword evidence="6 15" id="KW-0808">Transferase</keyword>
<dbReference type="FunFam" id="2.40.33.10:FF:000001">
    <property type="entry name" value="Pyruvate kinase"/>
    <property type="match status" value="1"/>
</dbReference>
<keyword evidence="9 15" id="KW-0418">Kinase</keyword>
<keyword evidence="13 18" id="KW-0670">Pyruvate</keyword>
<keyword evidence="11 15" id="KW-0460">Magnesium</keyword>
<dbReference type="InterPro" id="IPR018209">
    <property type="entry name" value="Pyrv_Knase_AS"/>
</dbReference>
<dbReference type="InterPro" id="IPR001697">
    <property type="entry name" value="Pyr_Knase"/>
</dbReference>
<name>A0A097IUC0_PYRYE</name>
<dbReference type="Pfam" id="PF02887">
    <property type="entry name" value="PK_C"/>
    <property type="match status" value="1"/>
</dbReference>
<proteinExistence type="evidence at transcript level"/>
<dbReference type="InterPro" id="IPR040442">
    <property type="entry name" value="Pyrv_kinase-like_dom_sf"/>
</dbReference>
<dbReference type="UniPathway" id="UPA00109">
    <property type="reaction ID" value="UER00188"/>
</dbReference>
<dbReference type="InterPro" id="IPR015806">
    <property type="entry name" value="Pyrv_Knase_insert_dom_sf"/>
</dbReference>
<dbReference type="GO" id="GO:0000287">
    <property type="term" value="F:magnesium ion binding"/>
    <property type="evidence" value="ECO:0007669"/>
    <property type="project" value="InterPro"/>
</dbReference>
<evidence type="ECO:0000256" key="1">
    <source>
        <dbReference type="ARBA" id="ARBA00001946"/>
    </source>
</evidence>
<evidence type="ECO:0000313" key="18">
    <source>
        <dbReference type="EMBL" id="AIT70052.1"/>
    </source>
</evidence>
<keyword evidence="10" id="KW-0067">ATP-binding</keyword>
<evidence type="ECO:0000259" key="16">
    <source>
        <dbReference type="Pfam" id="PF00224"/>
    </source>
</evidence>
<evidence type="ECO:0000256" key="11">
    <source>
        <dbReference type="ARBA" id="ARBA00022842"/>
    </source>
</evidence>
<dbReference type="SUPFAM" id="SSF52935">
    <property type="entry name" value="PK C-terminal domain-like"/>
    <property type="match status" value="1"/>
</dbReference>
<feature type="domain" description="Pyruvate kinase barrel" evidence="16">
    <location>
        <begin position="26"/>
        <end position="348"/>
    </location>
</feature>
<dbReference type="PANTHER" id="PTHR11817">
    <property type="entry name" value="PYRUVATE KINASE"/>
    <property type="match status" value="1"/>
</dbReference>
<keyword evidence="7" id="KW-0479">Metal-binding</keyword>
<evidence type="ECO:0000256" key="2">
    <source>
        <dbReference type="ARBA" id="ARBA00001958"/>
    </source>
</evidence>
<comment type="similarity">
    <text evidence="4 15">Belongs to the pyruvate kinase family.</text>
</comment>
<dbReference type="NCBIfam" id="NF004978">
    <property type="entry name" value="PRK06354.1"/>
    <property type="match status" value="1"/>
</dbReference>
<evidence type="ECO:0000256" key="14">
    <source>
        <dbReference type="ARBA" id="ARBA00048152"/>
    </source>
</evidence>
<dbReference type="FunFam" id="3.20.20.60:FF:000001">
    <property type="entry name" value="Pyruvate kinase"/>
    <property type="match status" value="1"/>
</dbReference>
<dbReference type="Gene3D" id="3.20.20.60">
    <property type="entry name" value="Phosphoenolpyruvate-binding domains"/>
    <property type="match status" value="1"/>
</dbReference>
<dbReference type="InterPro" id="IPR036918">
    <property type="entry name" value="Pyrv_Knase_C_sf"/>
</dbReference>
<evidence type="ECO:0000256" key="3">
    <source>
        <dbReference type="ARBA" id="ARBA00004997"/>
    </source>
</evidence>
<organism evidence="18">
    <name type="scientific">Pyropia yezoensis</name>
    <name type="common">Susabi-nori</name>
    <name type="synonym">Porphyra yezoensis</name>
    <dbReference type="NCBI Taxonomy" id="2788"/>
    <lineage>
        <taxon>Eukaryota</taxon>
        <taxon>Rhodophyta</taxon>
        <taxon>Bangiophyceae</taxon>
        <taxon>Bangiales</taxon>
        <taxon>Bangiaceae</taxon>
        <taxon>Pyropia</taxon>
    </lineage>
</organism>
<dbReference type="SUPFAM" id="SSF50800">
    <property type="entry name" value="PK beta-barrel domain-like"/>
    <property type="match status" value="1"/>
</dbReference>
<sequence length="501" mass="53555">MTSLENNLTISFRDEGSFSSVRAAVRTKIICTIGPKTKSVETLGKLIEAGMNVMRLNFSHGDHAYHSGVITNLREYLAASKRMAAIMLDTKGPEIRTGKLVGGKEIALETGQQLTLTSDYTHVGTSEMIAQSYTKLSTSVKEGSEVLIDDGLVALIVERVDGDHVICRVKNGGLLGETKGVNLPGAVVELPALTEKDKGDLTFGCAQKVDLVAASFIRKASDVIQIREHLTANGGSAIKIISKIENQEGLQNFDDILAVSDGIMVARGDLGVEIPIEKVAIAQKMMISKCNVAGKPVVTATQMLESMVKNPRPTRAETTDVANAVFDGSDCVMLSGETAKGDYPVETVTTMASICREAEKALDYGHTFNSLRQLLRKMEKVSVTETITSSAVKTAYDVGSRIILCLTETGNTARLVCKYRPSAPVICVTSNEATARQMLIHRGAFPLCVGSMMATESLIARSLMRATSSGLCSKGDLVVVVSGMREGVSGATNVLRVLTVE</sequence>
<evidence type="ECO:0000256" key="6">
    <source>
        <dbReference type="ARBA" id="ARBA00022679"/>
    </source>
</evidence>
<dbReference type="InterPro" id="IPR015793">
    <property type="entry name" value="Pyrv_Knase_brl"/>
</dbReference>
<comment type="catalytic activity">
    <reaction evidence="14 15">
        <text>pyruvate + ATP = phosphoenolpyruvate + ADP + H(+)</text>
        <dbReference type="Rhea" id="RHEA:18157"/>
        <dbReference type="ChEBI" id="CHEBI:15361"/>
        <dbReference type="ChEBI" id="CHEBI:15378"/>
        <dbReference type="ChEBI" id="CHEBI:30616"/>
        <dbReference type="ChEBI" id="CHEBI:58702"/>
        <dbReference type="ChEBI" id="CHEBI:456216"/>
        <dbReference type="EC" id="2.7.1.40"/>
    </reaction>
</comment>
<evidence type="ECO:0000256" key="4">
    <source>
        <dbReference type="ARBA" id="ARBA00008663"/>
    </source>
</evidence>
<evidence type="ECO:0000256" key="9">
    <source>
        <dbReference type="ARBA" id="ARBA00022777"/>
    </source>
</evidence>
<dbReference type="AlphaFoldDB" id="A0A097IUC0"/>
<evidence type="ECO:0000256" key="15">
    <source>
        <dbReference type="RuleBase" id="RU000504"/>
    </source>
</evidence>
<dbReference type="GO" id="GO:0030955">
    <property type="term" value="F:potassium ion binding"/>
    <property type="evidence" value="ECO:0007669"/>
    <property type="project" value="InterPro"/>
</dbReference>
<comment type="cofactor">
    <cofactor evidence="2">
        <name>K(+)</name>
        <dbReference type="ChEBI" id="CHEBI:29103"/>
    </cofactor>
</comment>
<dbReference type="GO" id="GO:0016301">
    <property type="term" value="F:kinase activity"/>
    <property type="evidence" value="ECO:0007669"/>
    <property type="project" value="UniProtKB-KW"/>
</dbReference>
<feature type="domain" description="Pyruvate kinase C-terminal" evidence="17">
    <location>
        <begin position="385"/>
        <end position="498"/>
    </location>
</feature>
<dbReference type="SUPFAM" id="SSF51621">
    <property type="entry name" value="Phosphoenolpyruvate/pyruvate domain"/>
    <property type="match status" value="1"/>
</dbReference>
<accession>A0A097IUC0</accession>
<dbReference type="EC" id="2.7.1.40" evidence="5 15"/>
<dbReference type="Gene3D" id="2.40.33.10">
    <property type="entry name" value="PK beta-barrel domain-like"/>
    <property type="match status" value="1"/>
</dbReference>
<dbReference type="PROSITE" id="PS00110">
    <property type="entry name" value="PYRUVATE_KINASE"/>
    <property type="match status" value="1"/>
</dbReference>
<evidence type="ECO:0000256" key="10">
    <source>
        <dbReference type="ARBA" id="ARBA00022840"/>
    </source>
</evidence>
<comment type="pathway">
    <text evidence="3 15">Carbohydrate degradation; glycolysis; pyruvate from D-glyceraldehyde 3-phosphate: step 5/5.</text>
</comment>
<dbReference type="Gene3D" id="3.40.1380.20">
    <property type="entry name" value="Pyruvate kinase, C-terminal domain"/>
    <property type="match status" value="1"/>
</dbReference>
<evidence type="ECO:0000256" key="13">
    <source>
        <dbReference type="ARBA" id="ARBA00023317"/>
    </source>
</evidence>
<protein>
    <recommendedName>
        <fullName evidence="5 15">Pyruvate kinase</fullName>
        <ecNumber evidence="5 15">2.7.1.40</ecNumber>
    </recommendedName>
</protein>
<evidence type="ECO:0000256" key="8">
    <source>
        <dbReference type="ARBA" id="ARBA00022741"/>
    </source>
</evidence>
<dbReference type="NCBIfam" id="TIGR01064">
    <property type="entry name" value="pyruv_kin"/>
    <property type="match status" value="1"/>
</dbReference>
<dbReference type="GO" id="GO:0005524">
    <property type="term" value="F:ATP binding"/>
    <property type="evidence" value="ECO:0007669"/>
    <property type="project" value="UniProtKB-KW"/>
</dbReference>
<keyword evidence="12 15" id="KW-0324">Glycolysis</keyword>
<evidence type="ECO:0000259" key="17">
    <source>
        <dbReference type="Pfam" id="PF02887"/>
    </source>
</evidence>
<dbReference type="GO" id="GO:0004743">
    <property type="term" value="F:pyruvate kinase activity"/>
    <property type="evidence" value="ECO:0007669"/>
    <property type="project" value="UniProtKB-EC"/>
</dbReference>